<dbReference type="GO" id="GO:0005737">
    <property type="term" value="C:cytoplasm"/>
    <property type="evidence" value="ECO:0007669"/>
    <property type="project" value="TreeGrafter"/>
</dbReference>
<dbReference type="PANTHER" id="PTHR11266">
    <property type="entry name" value="PEROXISOMAL MEMBRANE PROTEIN 2, PXMP2 MPV17"/>
    <property type="match status" value="1"/>
</dbReference>
<accession>A0A250XBW3</accession>
<feature type="transmembrane region" description="Helical" evidence="6">
    <location>
        <begin position="106"/>
        <end position="128"/>
    </location>
</feature>
<keyword evidence="3 6" id="KW-0812">Transmembrane</keyword>
<comment type="similarity">
    <text evidence="2 6">Belongs to the peroxisomal membrane protein PXMP2/4 family.</text>
</comment>
<evidence type="ECO:0000313" key="7">
    <source>
        <dbReference type="EMBL" id="GAX80564.1"/>
    </source>
</evidence>
<keyword evidence="5 6" id="KW-0472">Membrane</keyword>
<dbReference type="EMBL" id="BEGY01000054">
    <property type="protein sequence ID" value="GAX80564.1"/>
    <property type="molecule type" value="Genomic_DNA"/>
</dbReference>
<comment type="subcellular location">
    <subcellularLocation>
        <location evidence="1">Membrane</location>
        <topology evidence="1">Multi-pass membrane protein</topology>
    </subcellularLocation>
</comment>
<name>A0A250XBW3_9CHLO</name>
<evidence type="ECO:0000256" key="6">
    <source>
        <dbReference type="RuleBase" id="RU363053"/>
    </source>
</evidence>
<dbReference type="Proteomes" id="UP000232323">
    <property type="component" value="Unassembled WGS sequence"/>
</dbReference>
<keyword evidence="8" id="KW-1185">Reference proteome</keyword>
<evidence type="ECO:0000313" key="8">
    <source>
        <dbReference type="Proteomes" id="UP000232323"/>
    </source>
</evidence>
<evidence type="ECO:0000256" key="5">
    <source>
        <dbReference type="ARBA" id="ARBA00023136"/>
    </source>
</evidence>
<sequence length="206" mass="23471">MNFSLSTRARRLWIAYERQLERRPVPIQMTTSFLLWGLGDLVAQKVAEQRPAIDTRRALLTAAYGMGFMGPVGHYWYLGLDGWCAHAFRPGTPIFLAAKIAADQVILGPIYVLAFYLWGALMIDNTGFEGFKKKMKKDFISTYTAELCIWPPFQAFNFTRIPVEHHLLAVNCMTLLDVSFLSWARCQEDWVATLLVALHLQRPAKA</sequence>
<keyword evidence="4 6" id="KW-1133">Transmembrane helix</keyword>
<dbReference type="Pfam" id="PF04117">
    <property type="entry name" value="Mpv17_PMP22"/>
    <property type="match status" value="1"/>
</dbReference>
<dbReference type="AlphaFoldDB" id="A0A250XBW3"/>
<dbReference type="STRING" id="1157962.A0A250XBW3"/>
<comment type="caution">
    <text evidence="7">The sequence shown here is derived from an EMBL/GenBank/DDBJ whole genome shotgun (WGS) entry which is preliminary data.</text>
</comment>
<evidence type="ECO:0000256" key="4">
    <source>
        <dbReference type="ARBA" id="ARBA00022989"/>
    </source>
</evidence>
<gene>
    <name evidence="7" type="ORF">CEUSTIGMA_g8001.t1</name>
</gene>
<feature type="transmembrane region" description="Helical" evidence="6">
    <location>
        <begin position="58"/>
        <end position="78"/>
    </location>
</feature>
<protein>
    <recommendedName>
        <fullName evidence="9">Peroxisomal membrane protein MPV17</fullName>
    </recommendedName>
</protein>
<evidence type="ECO:0000256" key="2">
    <source>
        <dbReference type="ARBA" id="ARBA00006824"/>
    </source>
</evidence>
<evidence type="ECO:0008006" key="9">
    <source>
        <dbReference type="Google" id="ProtNLM"/>
    </source>
</evidence>
<dbReference type="GO" id="GO:0016020">
    <property type="term" value="C:membrane"/>
    <property type="evidence" value="ECO:0007669"/>
    <property type="project" value="UniProtKB-SubCell"/>
</dbReference>
<evidence type="ECO:0000256" key="3">
    <source>
        <dbReference type="ARBA" id="ARBA00022692"/>
    </source>
</evidence>
<evidence type="ECO:0000256" key="1">
    <source>
        <dbReference type="ARBA" id="ARBA00004141"/>
    </source>
</evidence>
<dbReference type="InterPro" id="IPR007248">
    <property type="entry name" value="Mpv17_PMP22"/>
</dbReference>
<organism evidence="7 8">
    <name type="scientific">Chlamydomonas eustigma</name>
    <dbReference type="NCBI Taxonomy" id="1157962"/>
    <lineage>
        <taxon>Eukaryota</taxon>
        <taxon>Viridiplantae</taxon>
        <taxon>Chlorophyta</taxon>
        <taxon>core chlorophytes</taxon>
        <taxon>Chlorophyceae</taxon>
        <taxon>CS clade</taxon>
        <taxon>Chlamydomonadales</taxon>
        <taxon>Chlamydomonadaceae</taxon>
        <taxon>Chlamydomonas</taxon>
    </lineage>
</organism>
<dbReference type="OrthoDB" id="10267969at2759"/>
<proteinExistence type="inferred from homology"/>
<dbReference type="PANTHER" id="PTHR11266:SF17">
    <property type="entry name" value="PROTEIN MPV17"/>
    <property type="match status" value="1"/>
</dbReference>
<reference evidence="7 8" key="1">
    <citation type="submission" date="2017-08" db="EMBL/GenBank/DDBJ databases">
        <title>Acidophilic green algal genome provides insights into adaptation to an acidic environment.</title>
        <authorList>
            <person name="Hirooka S."/>
            <person name="Hirose Y."/>
            <person name="Kanesaki Y."/>
            <person name="Higuchi S."/>
            <person name="Fujiwara T."/>
            <person name="Onuma R."/>
            <person name="Era A."/>
            <person name="Ohbayashi R."/>
            <person name="Uzuka A."/>
            <person name="Nozaki H."/>
            <person name="Yoshikawa H."/>
            <person name="Miyagishima S.Y."/>
        </authorList>
    </citation>
    <scope>NUCLEOTIDE SEQUENCE [LARGE SCALE GENOMIC DNA]</scope>
    <source>
        <strain evidence="7 8">NIES-2499</strain>
    </source>
</reference>